<dbReference type="PRINTS" id="PR00111">
    <property type="entry name" value="ABHYDROLASE"/>
</dbReference>
<dbReference type="EMBL" id="CP157802">
    <property type="protein sequence ID" value="XBQ21243.1"/>
    <property type="molecule type" value="Genomic_DNA"/>
</dbReference>
<sequence length="254" mass="27720">MRQHQHQETVILLPGMVCDRASWAPVIAPLESFAEVRVADYGNEDSLAGMAESVLASAPEQFSLAGHSMGGRVAMEICRLAPERVRRLCLIATEHTPKPEGDAGIQETNARLGMLELARSRGMTAMAEGWSPNLLAENNRGDQALLDAMVRMIGRQPVARLESHIKAGEARPDSTDVLRSLSCPVMLIAGEEDTLRPASVMARMQSLIKHCQFEIIPNCGHMPMMEQPDTVGSLLQTWLTAAINPSNQRTDETA</sequence>
<dbReference type="InterPro" id="IPR000073">
    <property type="entry name" value="AB_hydrolase_1"/>
</dbReference>
<dbReference type="GO" id="GO:0016787">
    <property type="term" value="F:hydrolase activity"/>
    <property type="evidence" value="ECO:0007669"/>
    <property type="project" value="UniProtKB-KW"/>
</dbReference>
<feature type="domain" description="AB hydrolase-1" evidence="1">
    <location>
        <begin position="37"/>
        <end position="231"/>
    </location>
</feature>
<keyword evidence="2" id="KW-0378">Hydrolase</keyword>
<dbReference type="Pfam" id="PF12697">
    <property type="entry name" value="Abhydrolase_6"/>
    <property type="match status" value="1"/>
</dbReference>
<dbReference type="InterPro" id="IPR050266">
    <property type="entry name" value="AB_hydrolase_sf"/>
</dbReference>
<reference evidence="2" key="1">
    <citation type="submission" date="2024-05" db="EMBL/GenBank/DDBJ databases">
        <title>Draft Genome Sequences of Flagellimonas sp. MMG031 and Marinobacter sp. MMG032 Isolated from the dinoflagellate Symbiodinium pilosum.</title>
        <authorList>
            <person name="Shikuma N.J."/>
            <person name="Farrell M.V."/>
        </authorList>
    </citation>
    <scope>NUCLEOTIDE SEQUENCE</scope>
    <source>
        <strain evidence="2">MMG032</strain>
    </source>
</reference>
<evidence type="ECO:0000313" key="2">
    <source>
        <dbReference type="EMBL" id="XBQ21243.1"/>
    </source>
</evidence>
<organism evidence="2">
    <name type="scientific">Marinobacter sp. MMG032</name>
    <dbReference type="NCBI Taxonomy" id="3158548"/>
    <lineage>
        <taxon>Bacteria</taxon>
        <taxon>Pseudomonadati</taxon>
        <taxon>Pseudomonadota</taxon>
        <taxon>Gammaproteobacteria</taxon>
        <taxon>Pseudomonadales</taxon>
        <taxon>Marinobacteraceae</taxon>
        <taxon>Marinobacter</taxon>
    </lineage>
</organism>
<dbReference type="PANTHER" id="PTHR43798:SF29">
    <property type="entry name" value="AB HYDROLASE-1 DOMAIN-CONTAINING PROTEIN"/>
    <property type="match status" value="1"/>
</dbReference>
<dbReference type="InterPro" id="IPR029058">
    <property type="entry name" value="AB_hydrolase_fold"/>
</dbReference>
<dbReference type="KEGG" id="mamm:ABNF92_08955"/>
<dbReference type="PANTHER" id="PTHR43798">
    <property type="entry name" value="MONOACYLGLYCEROL LIPASE"/>
    <property type="match status" value="1"/>
</dbReference>
<protein>
    <submittedName>
        <fullName evidence="2">Alpha/beta hydrolase</fullName>
    </submittedName>
</protein>
<evidence type="ECO:0000259" key="1">
    <source>
        <dbReference type="Pfam" id="PF12697"/>
    </source>
</evidence>
<dbReference type="AlphaFoldDB" id="A0AAU7MSG1"/>
<dbReference type="Gene3D" id="3.40.50.1820">
    <property type="entry name" value="alpha/beta hydrolase"/>
    <property type="match status" value="1"/>
</dbReference>
<name>A0AAU7MSG1_9GAMM</name>
<accession>A0AAU7MSG1</accession>
<gene>
    <name evidence="2" type="ORF">ABNF92_08955</name>
</gene>
<dbReference type="SUPFAM" id="SSF53474">
    <property type="entry name" value="alpha/beta-Hydrolases"/>
    <property type="match status" value="1"/>
</dbReference>
<dbReference type="RefSeq" id="WP_349343943.1">
    <property type="nucleotide sequence ID" value="NZ_CP157802.1"/>
</dbReference>
<proteinExistence type="predicted"/>